<gene>
    <name evidence="1" type="ORF">Cni_G16013</name>
</gene>
<dbReference type="AlphaFoldDB" id="A0AAQ3QFI6"/>
<dbReference type="PANTHER" id="PTHR47384:SF2">
    <property type="entry name" value="E3 UBIQUITIN-PROTEIN LIGASE CCNB1IP1 HOMOLOG"/>
    <property type="match status" value="1"/>
</dbReference>
<sequence length="258" mass="29488">MLLFLLLHPPATGVFRQSRRSPTDLVDLTFSSDPTREEEVVVVWRRIPSLRDASRSFSPLYRIRIHVHRQGRRRRVSSEKGGEGEGTEDASKILSNDAACICDQVLSKRQKRKLDEMYDKLRNDHESVKRSTIKPANFFPRAEPNLFSISSMANMMDARDTIGRGNVVAEILGLFNVSKWPNVLRRIMFASGFLRAIKFLEDHWLELCSNTRAGNVSAWITDAASRDAVNRVFEAECSKQPIEVECSKKPWEAIVKRL</sequence>
<keyword evidence="2" id="KW-1185">Reference proteome</keyword>
<evidence type="ECO:0000313" key="1">
    <source>
        <dbReference type="EMBL" id="WOL07273.1"/>
    </source>
</evidence>
<protein>
    <submittedName>
        <fullName evidence="1">Uncharacterized protein</fullName>
    </submittedName>
</protein>
<dbReference type="GO" id="GO:0051026">
    <property type="term" value="P:chiasma assembly"/>
    <property type="evidence" value="ECO:0007669"/>
    <property type="project" value="TreeGrafter"/>
</dbReference>
<dbReference type="EMBL" id="CP136894">
    <property type="protein sequence ID" value="WOL07273.1"/>
    <property type="molecule type" value="Genomic_DNA"/>
</dbReference>
<dbReference type="Pfam" id="PF03321">
    <property type="entry name" value="GH3"/>
    <property type="match status" value="1"/>
</dbReference>
<organism evidence="1 2">
    <name type="scientific">Canna indica</name>
    <name type="common">Indian-shot</name>
    <dbReference type="NCBI Taxonomy" id="4628"/>
    <lineage>
        <taxon>Eukaryota</taxon>
        <taxon>Viridiplantae</taxon>
        <taxon>Streptophyta</taxon>
        <taxon>Embryophyta</taxon>
        <taxon>Tracheophyta</taxon>
        <taxon>Spermatophyta</taxon>
        <taxon>Magnoliopsida</taxon>
        <taxon>Liliopsida</taxon>
        <taxon>Zingiberales</taxon>
        <taxon>Cannaceae</taxon>
        <taxon>Canna</taxon>
    </lineage>
</organism>
<dbReference type="PANTHER" id="PTHR47384">
    <property type="entry name" value="E3 UBIQUITIN-PROTEIN LIGASE CCNB1IP1 HOMOLOG"/>
    <property type="match status" value="1"/>
</dbReference>
<reference evidence="1 2" key="1">
    <citation type="submission" date="2023-10" db="EMBL/GenBank/DDBJ databases">
        <title>Chromosome-scale genome assembly provides insights into flower coloration mechanisms of Canna indica.</title>
        <authorList>
            <person name="Li C."/>
        </authorList>
    </citation>
    <scope>NUCLEOTIDE SEQUENCE [LARGE SCALE GENOMIC DNA]</scope>
    <source>
        <tissue evidence="1">Flower</tissue>
    </source>
</reference>
<accession>A0AAQ3QFI6</accession>
<dbReference type="Proteomes" id="UP001327560">
    <property type="component" value="Chromosome 5"/>
</dbReference>
<dbReference type="InterPro" id="IPR055328">
    <property type="entry name" value="HEI10-like"/>
</dbReference>
<proteinExistence type="predicted"/>
<name>A0AAQ3QFI6_9LILI</name>
<evidence type="ECO:0000313" key="2">
    <source>
        <dbReference type="Proteomes" id="UP001327560"/>
    </source>
</evidence>